<dbReference type="SUPFAM" id="SSF57850">
    <property type="entry name" value="RING/U-box"/>
    <property type="match status" value="1"/>
</dbReference>
<dbReference type="InterPro" id="IPR013083">
    <property type="entry name" value="Znf_RING/FYVE/PHD"/>
</dbReference>
<feature type="domain" description="RING-type" evidence="3">
    <location>
        <begin position="228"/>
        <end position="270"/>
    </location>
</feature>
<dbReference type="CDD" id="cd16461">
    <property type="entry name" value="RING-H2_EL5-like"/>
    <property type="match status" value="1"/>
</dbReference>
<keyword evidence="1" id="KW-0479">Metal-binding</keyword>
<dbReference type="SMART" id="SM00184">
    <property type="entry name" value="RING"/>
    <property type="match status" value="1"/>
</dbReference>
<feature type="transmembrane region" description="Helical" evidence="2">
    <location>
        <begin position="12"/>
        <end position="30"/>
    </location>
</feature>
<keyword evidence="1" id="KW-0862">Zinc</keyword>
<keyword evidence="2" id="KW-1133">Transmembrane helix</keyword>
<keyword evidence="2" id="KW-0812">Transmembrane</keyword>
<keyword evidence="2" id="KW-0472">Membrane</keyword>
<dbReference type="PROSITE" id="PS50089">
    <property type="entry name" value="ZF_RING_2"/>
    <property type="match status" value="1"/>
</dbReference>
<feature type="transmembrane region" description="Helical" evidence="2">
    <location>
        <begin position="83"/>
        <end position="107"/>
    </location>
</feature>
<evidence type="ECO:0000256" key="2">
    <source>
        <dbReference type="SAM" id="Phobius"/>
    </source>
</evidence>
<sequence>MTQSLGYNDGILFVSLLYSCVDLAMEWATFAPCAKPIHKWLLVSYVCVLVFRLVHIAGSRAASAVAGDFLLDMRLKGAGPRFMAAFIWAVALPFFTFWTLLGTAWFWRVASETPQCMPSETHFWFSAFWLFLCYAWIVIHSALGVVAWVLERRVRRAEGDLRSLEDDDVLRRWGEVSQIPNFQSLSSAAGPVTGQGLSAESIKALPSAWTLGAESDSFCGECTESGECPICINDLEPGDTVRRLPGCGHTFHRSCIDLWLLRRADCPLCKRAVAAGRESGEWV</sequence>
<dbReference type="PANTHER" id="PTHR47179:SF1">
    <property type="entry name" value="E3 UBIQUITIN-PROTEIN LIGASE SIS3"/>
    <property type="match status" value="1"/>
</dbReference>
<evidence type="ECO:0000256" key="1">
    <source>
        <dbReference type="PROSITE-ProRule" id="PRU00175"/>
    </source>
</evidence>
<feature type="transmembrane region" description="Helical" evidence="2">
    <location>
        <begin position="42"/>
        <end position="71"/>
    </location>
</feature>
<dbReference type="Pfam" id="PF13639">
    <property type="entry name" value="zf-RING_2"/>
    <property type="match status" value="1"/>
</dbReference>
<feature type="transmembrane region" description="Helical" evidence="2">
    <location>
        <begin position="127"/>
        <end position="150"/>
    </location>
</feature>
<organism evidence="4">
    <name type="scientific">Zooxanthella nutricula</name>
    <dbReference type="NCBI Taxonomy" id="1333877"/>
    <lineage>
        <taxon>Eukaryota</taxon>
        <taxon>Sar</taxon>
        <taxon>Alveolata</taxon>
        <taxon>Dinophyceae</taxon>
        <taxon>Peridiniales</taxon>
        <taxon>Peridiniales incertae sedis</taxon>
        <taxon>Zooxanthella</taxon>
    </lineage>
</organism>
<dbReference type="InterPro" id="IPR001841">
    <property type="entry name" value="Znf_RING"/>
</dbReference>
<proteinExistence type="predicted"/>
<dbReference type="PANTHER" id="PTHR47179">
    <property type="entry name" value="E3 UBIQUITIN-PROTEIN LIGASE SIS3"/>
    <property type="match status" value="1"/>
</dbReference>
<accession>A0A6U9ARD8</accession>
<dbReference type="GO" id="GO:0008270">
    <property type="term" value="F:zinc ion binding"/>
    <property type="evidence" value="ECO:0007669"/>
    <property type="project" value="UniProtKB-KW"/>
</dbReference>
<dbReference type="EMBL" id="HBGW01071698">
    <property type="protein sequence ID" value="CAD9621960.1"/>
    <property type="molecule type" value="Transcribed_RNA"/>
</dbReference>
<keyword evidence="1" id="KW-0863">Zinc-finger</keyword>
<dbReference type="InterPro" id="IPR044793">
    <property type="entry name" value="SIS3"/>
</dbReference>
<dbReference type="Gene3D" id="3.30.40.10">
    <property type="entry name" value="Zinc/RING finger domain, C3HC4 (zinc finger)"/>
    <property type="match status" value="1"/>
</dbReference>
<dbReference type="AlphaFoldDB" id="A0A6U9ARD8"/>
<evidence type="ECO:0000259" key="3">
    <source>
        <dbReference type="PROSITE" id="PS50089"/>
    </source>
</evidence>
<evidence type="ECO:0000313" key="4">
    <source>
        <dbReference type="EMBL" id="CAD9621960.1"/>
    </source>
</evidence>
<dbReference type="GO" id="GO:0010182">
    <property type="term" value="P:sugar mediated signaling pathway"/>
    <property type="evidence" value="ECO:0007669"/>
    <property type="project" value="InterPro"/>
</dbReference>
<name>A0A6U9ARD8_9DINO</name>
<gene>
    <name evidence="4" type="ORF">BRAN1462_LOCUS45748</name>
</gene>
<protein>
    <recommendedName>
        <fullName evidence="3">RING-type domain-containing protein</fullName>
    </recommendedName>
</protein>
<reference evidence="4" key="1">
    <citation type="submission" date="2021-01" db="EMBL/GenBank/DDBJ databases">
        <authorList>
            <person name="Corre E."/>
            <person name="Pelletier E."/>
            <person name="Niang G."/>
            <person name="Scheremetjew M."/>
            <person name="Finn R."/>
            <person name="Kale V."/>
            <person name="Holt S."/>
            <person name="Cochrane G."/>
            <person name="Meng A."/>
            <person name="Brown T."/>
            <person name="Cohen L."/>
        </authorList>
    </citation>
    <scope>NUCLEOTIDE SEQUENCE</scope>
    <source>
        <strain evidence="4">RCC3387</strain>
    </source>
</reference>
<dbReference type="GO" id="GO:0004842">
    <property type="term" value="F:ubiquitin-protein transferase activity"/>
    <property type="evidence" value="ECO:0007669"/>
    <property type="project" value="InterPro"/>
</dbReference>